<gene>
    <name evidence="1" type="ORF">CEXT_497361</name>
</gene>
<keyword evidence="2" id="KW-1185">Reference proteome</keyword>
<dbReference type="EMBL" id="BPLR01020656">
    <property type="protein sequence ID" value="GIX81162.1"/>
    <property type="molecule type" value="Genomic_DNA"/>
</dbReference>
<proteinExistence type="predicted"/>
<sequence length="77" mass="8746">MSIFWSLNPAQRYSISAKKFRQSMLEGGDGMSICKRFIMEEEGDVLYRLGSFGRQKYGTGWRNLVGSPLEISDVTDC</sequence>
<protein>
    <submittedName>
        <fullName evidence="1">Uncharacterized protein</fullName>
    </submittedName>
</protein>
<dbReference type="Proteomes" id="UP001054945">
    <property type="component" value="Unassembled WGS sequence"/>
</dbReference>
<comment type="caution">
    <text evidence="1">The sequence shown here is derived from an EMBL/GenBank/DDBJ whole genome shotgun (WGS) entry which is preliminary data.</text>
</comment>
<evidence type="ECO:0000313" key="2">
    <source>
        <dbReference type="Proteomes" id="UP001054945"/>
    </source>
</evidence>
<evidence type="ECO:0000313" key="1">
    <source>
        <dbReference type="EMBL" id="GIX81162.1"/>
    </source>
</evidence>
<reference evidence="1 2" key="1">
    <citation type="submission" date="2021-06" db="EMBL/GenBank/DDBJ databases">
        <title>Caerostris extrusa draft genome.</title>
        <authorList>
            <person name="Kono N."/>
            <person name="Arakawa K."/>
        </authorList>
    </citation>
    <scope>NUCLEOTIDE SEQUENCE [LARGE SCALE GENOMIC DNA]</scope>
</reference>
<name>A0AAV4NCF2_CAEEX</name>
<dbReference type="AlphaFoldDB" id="A0AAV4NCF2"/>
<organism evidence="1 2">
    <name type="scientific">Caerostris extrusa</name>
    <name type="common">Bark spider</name>
    <name type="synonym">Caerostris bankana</name>
    <dbReference type="NCBI Taxonomy" id="172846"/>
    <lineage>
        <taxon>Eukaryota</taxon>
        <taxon>Metazoa</taxon>
        <taxon>Ecdysozoa</taxon>
        <taxon>Arthropoda</taxon>
        <taxon>Chelicerata</taxon>
        <taxon>Arachnida</taxon>
        <taxon>Araneae</taxon>
        <taxon>Araneomorphae</taxon>
        <taxon>Entelegynae</taxon>
        <taxon>Araneoidea</taxon>
        <taxon>Araneidae</taxon>
        <taxon>Caerostris</taxon>
    </lineage>
</organism>
<accession>A0AAV4NCF2</accession>